<dbReference type="InterPro" id="IPR032567">
    <property type="entry name" value="RTL1-rel"/>
</dbReference>
<dbReference type="PANTHER" id="PTHR15503:SF22">
    <property type="entry name" value="TRANSPOSON TY3-I GAG POLYPROTEIN"/>
    <property type="match status" value="1"/>
</dbReference>
<dbReference type="SUPFAM" id="SSF56672">
    <property type="entry name" value="DNA/RNA polymerases"/>
    <property type="match status" value="1"/>
</dbReference>
<evidence type="ECO:0000313" key="1">
    <source>
        <dbReference type="EMBL" id="GMF32011.1"/>
    </source>
</evidence>
<dbReference type="OrthoDB" id="122269at2759"/>
<dbReference type="InterPro" id="IPR001969">
    <property type="entry name" value="Aspartic_peptidase_AS"/>
</dbReference>
<accession>A0A9W6X5M5</accession>
<dbReference type="Pfam" id="PF13650">
    <property type="entry name" value="Asp_protease_2"/>
    <property type="match status" value="1"/>
</dbReference>
<dbReference type="InterPro" id="IPR043502">
    <property type="entry name" value="DNA/RNA_pol_sf"/>
</dbReference>
<proteinExistence type="predicted"/>
<dbReference type="SUPFAM" id="SSF50630">
    <property type="entry name" value="Acid proteases"/>
    <property type="match status" value="1"/>
</dbReference>
<dbReference type="Gene3D" id="3.10.10.10">
    <property type="entry name" value="HIV Type 1 Reverse Transcriptase, subunit A, domain 1"/>
    <property type="match status" value="1"/>
</dbReference>
<dbReference type="GO" id="GO:0006508">
    <property type="term" value="P:proteolysis"/>
    <property type="evidence" value="ECO:0007669"/>
    <property type="project" value="InterPro"/>
</dbReference>
<name>A0A9W6X5M5_9STRA</name>
<dbReference type="GO" id="GO:0004190">
    <property type="term" value="F:aspartic-type endopeptidase activity"/>
    <property type="evidence" value="ECO:0007669"/>
    <property type="project" value="InterPro"/>
</dbReference>
<dbReference type="Gene3D" id="2.40.70.10">
    <property type="entry name" value="Acid Proteases"/>
    <property type="match status" value="1"/>
</dbReference>
<reference evidence="1" key="1">
    <citation type="submission" date="2023-04" db="EMBL/GenBank/DDBJ databases">
        <title>Phytophthora lilii NBRC 32176.</title>
        <authorList>
            <person name="Ichikawa N."/>
            <person name="Sato H."/>
            <person name="Tonouchi N."/>
        </authorList>
    </citation>
    <scope>NUCLEOTIDE SEQUENCE</scope>
    <source>
        <strain evidence="1">NBRC 32176</strain>
    </source>
</reference>
<dbReference type="Proteomes" id="UP001165083">
    <property type="component" value="Unassembled WGS sequence"/>
</dbReference>
<gene>
    <name evidence="1" type="ORF">Plil01_001369400</name>
</gene>
<protein>
    <submittedName>
        <fullName evidence="1">Unnamed protein product</fullName>
    </submittedName>
</protein>
<dbReference type="CDD" id="cd00303">
    <property type="entry name" value="retropepsin_like"/>
    <property type="match status" value="1"/>
</dbReference>
<dbReference type="PANTHER" id="PTHR15503">
    <property type="entry name" value="LDOC1 RELATED"/>
    <property type="match status" value="1"/>
</dbReference>
<sequence>MNGQTVRVLIDSGAERNIVRPGLAQHYVEATKVKAERFDGTTTPARTAQQCLETINFAGRDFDGVSLIEWEESTNQDVILGLPWLVQFNPRIDWQTGVMRLHKQRVVSDLRSANNSLEVSEPTVASVKVKPEFLQHPLPQNLRQQLDDYVKAGYFSMPLGPSSMTALGSQPLPRIADKDSDDDADASLCIVSAAEFKSNVKAKEYAELYHVKVKTSPKVKAVPLQLQAVREEFADVFPAELPPGLPPNRSIEHEVGLKSGATPSNRTPFRLSKVAQEALDIFVAELPKKNWIEVSHSPRVSNIFGVPKKDPATGKFPSRLEWLHSTTHTCQYDGSLTTA</sequence>
<dbReference type="AlphaFoldDB" id="A0A9W6X5M5"/>
<dbReference type="PROSITE" id="PS00141">
    <property type="entry name" value="ASP_PROTEASE"/>
    <property type="match status" value="1"/>
</dbReference>
<evidence type="ECO:0000313" key="2">
    <source>
        <dbReference type="Proteomes" id="UP001165083"/>
    </source>
</evidence>
<dbReference type="EMBL" id="BSXW01000948">
    <property type="protein sequence ID" value="GMF32011.1"/>
    <property type="molecule type" value="Genomic_DNA"/>
</dbReference>
<keyword evidence="2" id="KW-1185">Reference proteome</keyword>
<organism evidence="1 2">
    <name type="scientific">Phytophthora lilii</name>
    <dbReference type="NCBI Taxonomy" id="2077276"/>
    <lineage>
        <taxon>Eukaryota</taxon>
        <taxon>Sar</taxon>
        <taxon>Stramenopiles</taxon>
        <taxon>Oomycota</taxon>
        <taxon>Peronosporomycetes</taxon>
        <taxon>Peronosporales</taxon>
        <taxon>Peronosporaceae</taxon>
        <taxon>Phytophthora</taxon>
    </lineage>
</organism>
<dbReference type="InterPro" id="IPR021109">
    <property type="entry name" value="Peptidase_aspartic_dom_sf"/>
</dbReference>
<comment type="caution">
    <text evidence="1">The sequence shown here is derived from an EMBL/GenBank/DDBJ whole genome shotgun (WGS) entry which is preliminary data.</text>
</comment>